<dbReference type="STRING" id="56857.A0A200R363"/>
<accession>A0A200R363</accession>
<dbReference type="Pfam" id="PF25268">
    <property type="entry name" value="DUF7866"/>
    <property type="match status" value="1"/>
</dbReference>
<proteinExistence type="predicted"/>
<dbReference type="OrthoDB" id="1683103at2759"/>
<gene>
    <name evidence="3" type="ORF">BVC80_9045g50</name>
</gene>
<reference evidence="3 4" key="1">
    <citation type="journal article" date="2017" name="Mol. Plant">
        <title>The Genome of Medicinal Plant Macleaya cordata Provides New Insights into Benzylisoquinoline Alkaloids Metabolism.</title>
        <authorList>
            <person name="Liu X."/>
            <person name="Liu Y."/>
            <person name="Huang P."/>
            <person name="Ma Y."/>
            <person name="Qing Z."/>
            <person name="Tang Q."/>
            <person name="Cao H."/>
            <person name="Cheng P."/>
            <person name="Zheng Y."/>
            <person name="Yuan Z."/>
            <person name="Zhou Y."/>
            <person name="Liu J."/>
            <person name="Tang Z."/>
            <person name="Zhuo Y."/>
            <person name="Zhang Y."/>
            <person name="Yu L."/>
            <person name="Huang J."/>
            <person name="Yang P."/>
            <person name="Peng Q."/>
            <person name="Zhang J."/>
            <person name="Jiang W."/>
            <person name="Zhang Z."/>
            <person name="Lin K."/>
            <person name="Ro D.K."/>
            <person name="Chen X."/>
            <person name="Xiong X."/>
            <person name="Shang Y."/>
            <person name="Huang S."/>
            <person name="Zeng J."/>
        </authorList>
    </citation>
    <scope>NUCLEOTIDE SEQUENCE [LARGE SCALE GENOMIC DNA]</scope>
    <source>
        <strain evidence="4">cv. BLH2017</strain>
        <tissue evidence="3">Root</tissue>
    </source>
</reference>
<protein>
    <recommendedName>
        <fullName evidence="2">DUF7866 domain-containing protein</fullName>
    </recommendedName>
</protein>
<feature type="signal peptide" evidence="1">
    <location>
        <begin position="1"/>
        <end position="25"/>
    </location>
</feature>
<comment type="caution">
    <text evidence="3">The sequence shown here is derived from an EMBL/GenBank/DDBJ whole genome shotgun (WGS) entry which is preliminary data.</text>
</comment>
<feature type="domain" description="DUF7866" evidence="2">
    <location>
        <begin position="67"/>
        <end position="120"/>
    </location>
</feature>
<keyword evidence="1" id="KW-0732">Signal</keyword>
<evidence type="ECO:0000313" key="3">
    <source>
        <dbReference type="EMBL" id="OVA17153.1"/>
    </source>
</evidence>
<evidence type="ECO:0000313" key="4">
    <source>
        <dbReference type="Proteomes" id="UP000195402"/>
    </source>
</evidence>
<dbReference type="PANTHER" id="PTHR33786">
    <property type="entry name" value="UBIQUITIN CARBOXYL-TERMINAL HYDROLASE"/>
    <property type="match status" value="1"/>
</dbReference>
<keyword evidence="4" id="KW-1185">Reference proteome</keyword>
<dbReference type="OMA" id="RCHALEM"/>
<dbReference type="InParanoid" id="A0A200R363"/>
<organism evidence="3 4">
    <name type="scientific">Macleaya cordata</name>
    <name type="common">Five-seeded plume-poppy</name>
    <name type="synonym">Bocconia cordata</name>
    <dbReference type="NCBI Taxonomy" id="56857"/>
    <lineage>
        <taxon>Eukaryota</taxon>
        <taxon>Viridiplantae</taxon>
        <taxon>Streptophyta</taxon>
        <taxon>Embryophyta</taxon>
        <taxon>Tracheophyta</taxon>
        <taxon>Spermatophyta</taxon>
        <taxon>Magnoliopsida</taxon>
        <taxon>Ranunculales</taxon>
        <taxon>Papaveraceae</taxon>
        <taxon>Papaveroideae</taxon>
        <taxon>Macleaya</taxon>
    </lineage>
</organism>
<dbReference type="AlphaFoldDB" id="A0A200R363"/>
<evidence type="ECO:0000256" key="1">
    <source>
        <dbReference type="SAM" id="SignalP"/>
    </source>
</evidence>
<dbReference type="InterPro" id="IPR057188">
    <property type="entry name" value="DUF7866"/>
</dbReference>
<feature type="chain" id="PRO_5013346852" description="DUF7866 domain-containing protein" evidence="1">
    <location>
        <begin position="26"/>
        <end position="121"/>
    </location>
</feature>
<dbReference type="Proteomes" id="UP000195402">
    <property type="component" value="Unassembled WGS sequence"/>
</dbReference>
<evidence type="ECO:0000259" key="2">
    <source>
        <dbReference type="Pfam" id="PF25268"/>
    </source>
</evidence>
<sequence>MDSFTINNTLKVLVLVLFATHFTSSTTTGFNISETNSTSSIGGLIPVESTVYRVFDGYTEGRRRLAPFQLCLACKCCAGGSDPSTCTTMPCCFGIDCQLPNKPFGVCAFVPKTCNCTSCAV</sequence>
<dbReference type="EMBL" id="MVGT01000452">
    <property type="protein sequence ID" value="OVA17153.1"/>
    <property type="molecule type" value="Genomic_DNA"/>
</dbReference>
<dbReference type="PANTHER" id="PTHR33786:SF5">
    <property type="entry name" value="EXPRESSED PROTEIN"/>
    <property type="match status" value="1"/>
</dbReference>
<name>A0A200R363_MACCD</name>